<dbReference type="AlphaFoldDB" id="A0A2W6A6A7"/>
<dbReference type="EMBL" id="QHBU01000225">
    <property type="protein sequence ID" value="PZR79084.1"/>
    <property type="molecule type" value="Genomic_DNA"/>
</dbReference>
<keyword evidence="1" id="KW-0472">Membrane</keyword>
<comment type="caution">
    <text evidence="2">The sequence shown here is derived from an EMBL/GenBank/DDBJ whole genome shotgun (WGS) entry which is preliminary data.</text>
</comment>
<reference evidence="2 3" key="1">
    <citation type="journal article" date="2017" name="Nature">
        <title>Atmospheric trace gases support primary production in Antarctic desert surface soil.</title>
        <authorList>
            <person name="Ji M."/>
            <person name="Greening C."/>
            <person name="Vanwonterghem I."/>
            <person name="Carere C.R."/>
            <person name="Bay S.K."/>
            <person name="Steen J.A."/>
            <person name="Montgomery K."/>
            <person name="Lines T."/>
            <person name="Beardall J."/>
            <person name="van Dorst J."/>
            <person name="Snape I."/>
            <person name="Stott M.B."/>
            <person name="Hugenholtz P."/>
            <person name="Ferrari B.C."/>
        </authorList>
    </citation>
    <scope>NUCLEOTIDE SEQUENCE [LARGE SCALE GENOMIC DNA]</scope>
    <source>
        <strain evidence="2">RRmetagenome_bin12</strain>
    </source>
</reference>
<name>A0A2W6A6A7_9BACT</name>
<gene>
    <name evidence="2" type="ORF">DLM65_11485</name>
</gene>
<accession>A0A2W6A6A7</accession>
<keyword evidence="1" id="KW-0812">Transmembrane</keyword>
<feature type="transmembrane region" description="Helical" evidence="1">
    <location>
        <begin position="43"/>
        <end position="64"/>
    </location>
</feature>
<feature type="transmembrane region" description="Helical" evidence="1">
    <location>
        <begin position="124"/>
        <end position="144"/>
    </location>
</feature>
<evidence type="ECO:0000256" key="1">
    <source>
        <dbReference type="SAM" id="Phobius"/>
    </source>
</evidence>
<proteinExistence type="predicted"/>
<protein>
    <submittedName>
        <fullName evidence="2">Uncharacterized protein</fullName>
    </submittedName>
</protein>
<sequence length="156" mass="16825">MARRLRARYGAGPLHLLSLLASFGLVGYVVVQARRGPLPLRMLGWFVGAVVAHDLVLYPLHALADRGVGALAHRRGDAPTPAVNYVRLPAAMSGLLLLMFWPLITGHSQRTYHFASGLDTSVYLGRWLGLSGLAFAVSAVLYVVRRAARDRAPSAG</sequence>
<evidence type="ECO:0000313" key="2">
    <source>
        <dbReference type="EMBL" id="PZR79084.1"/>
    </source>
</evidence>
<keyword evidence="1" id="KW-1133">Transmembrane helix</keyword>
<organism evidence="2 3">
    <name type="scientific">Candidatus Aeolococcus gillhamiae</name>
    <dbReference type="NCBI Taxonomy" id="3127015"/>
    <lineage>
        <taxon>Bacteria</taxon>
        <taxon>Bacillati</taxon>
        <taxon>Candidatus Dormiibacterota</taxon>
        <taxon>Candidatus Dormibacteria</taxon>
        <taxon>Candidatus Aeolococcales</taxon>
        <taxon>Candidatus Aeolococcaceae</taxon>
        <taxon>Candidatus Aeolococcus</taxon>
    </lineage>
</organism>
<evidence type="ECO:0000313" key="3">
    <source>
        <dbReference type="Proteomes" id="UP000248724"/>
    </source>
</evidence>
<dbReference type="Proteomes" id="UP000248724">
    <property type="component" value="Unassembled WGS sequence"/>
</dbReference>
<feature type="transmembrane region" description="Helical" evidence="1">
    <location>
        <begin position="12"/>
        <end position="31"/>
    </location>
</feature>
<feature type="transmembrane region" description="Helical" evidence="1">
    <location>
        <begin position="85"/>
        <end position="104"/>
    </location>
</feature>